<evidence type="ECO:0000313" key="6">
    <source>
        <dbReference type="Proteomes" id="UP001150925"/>
    </source>
</evidence>
<reference evidence="5" key="1">
    <citation type="submission" date="2022-07" db="EMBL/GenBank/DDBJ databases">
        <title>Phylogenomic reconstructions and comparative analyses of Kickxellomycotina fungi.</title>
        <authorList>
            <person name="Reynolds N.K."/>
            <person name="Stajich J.E."/>
            <person name="Barry K."/>
            <person name="Grigoriev I.V."/>
            <person name="Crous P."/>
            <person name="Smith M.E."/>
        </authorList>
    </citation>
    <scope>NUCLEOTIDE SEQUENCE</scope>
    <source>
        <strain evidence="5">RSA 1196</strain>
    </source>
</reference>
<protein>
    <recommendedName>
        <fullName evidence="4">NmrA-like domain-containing protein</fullName>
    </recommendedName>
</protein>
<dbReference type="PANTHER" id="PTHR42748:SF7">
    <property type="entry name" value="NMRA LIKE REDOX SENSOR 1-RELATED"/>
    <property type="match status" value="1"/>
</dbReference>
<accession>A0A9W8E064</accession>
<proteinExistence type="inferred from homology"/>
<sequence length="428" mass="46941">MHGEEINVNSSNSESEEASSDQGSNDDSDSKLHQSSPTQSGGGEEPDGNHEPLLNFLLGPDTSVDSMSQPTEARMDSSDSPDLSSSKTAEKLEPSGSVAASPTSKSDDKKGPKSSSTVTVFLHRQTETSDGSVDSSLGGSVVRALCESRQFRVRGITRNPDSPKAKEFKQQGVEMVKGDLDSPEELEKAFAGAHGIFVTTNFWQPSIMANPEQEIQQGKNAADAAKKVGVQHLVWSSLPNVAKTTSGKFTKVHHFDNKAKVEDYMRSLDLPLTVVRYGFYMSNMVEPAGNVHRGSDGVYQIEFPVSGSTIVPPFAAEIDGGRCMLHCFLNPRETIGRVYDLACCQTTLQTMVDTMAKRAGKEIRLVELNSKQAMEHPAFSNPDMYEMFQFYKEFGCFMAKESIDETRDTFGPLLHFEDYLIHIGWTLP</sequence>
<dbReference type="Pfam" id="PF05368">
    <property type="entry name" value="NmrA"/>
    <property type="match status" value="1"/>
</dbReference>
<dbReference type="InterPro" id="IPR051164">
    <property type="entry name" value="NmrA-like_oxidored"/>
</dbReference>
<evidence type="ECO:0000313" key="5">
    <source>
        <dbReference type="EMBL" id="KAJ1958394.1"/>
    </source>
</evidence>
<dbReference type="Gene3D" id="3.40.50.720">
    <property type="entry name" value="NAD(P)-binding Rossmann-like Domain"/>
    <property type="match status" value="1"/>
</dbReference>
<evidence type="ECO:0000256" key="1">
    <source>
        <dbReference type="ARBA" id="ARBA00006328"/>
    </source>
</evidence>
<comment type="similarity">
    <text evidence="1">Belongs to the NmrA-type oxidoreductase family.</text>
</comment>
<dbReference type="InterPro" id="IPR008030">
    <property type="entry name" value="NmrA-like"/>
</dbReference>
<gene>
    <name evidence="5" type="ORF">IWQ62_004906</name>
</gene>
<dbReference type="AlphaFoldDB" id="A0A9W8E064"/>
<evidence type="ECO:0000256" key="2">
    <source>
        <dbReference type="ARBA" id="ARBA00022857"/>
    </source>
</evidence>
<keyword evidence="6" id="KW-1185">Reference proteome</keyword>
<dbReference type="SUPFAM" id="SSF51735">
    <property type="entry name" value="NAD(P)-binding Rossmann-fold domains"/>
    <property type="match status" value="1"/>
</dbReference>
<evidence type="ECO:0000256" key="3">
    <source>
        <dbReference type="SAM" id="MobiDB-lite"/>
    </source>
</evidence>
<dbReference type="Proteomes" id="UP001150925">
    <property type="component" value="Unassembled WGS sequence"/>
</dbReference>
<dbReference type="Gene3D" id="3.90.25.10">
    <property type="entry name" value="UDP-galactose 4-epimerase, domain 1"/>
    <property type="match status" value="1"/>
</dbReference>
<feature type="compositionally biased region" description="Low complexity" evidence="3">
    <location>
        <begin position="1"/>
        <end position="13"/>
    </location>
</feature>
<name>A0A9W8E064_9FUNG</name>
<feature type="compositionally biased region" description="Acidic residues" evidence="3">
    <location>
        <begin position="14"/>
        <end position="27"/>
    </location>
</feature>
<feature type="domain" description="NmrA-like" evidence="4">
    <location>
        <begin position="137"/>
        <end position="406"/>
    </location>
</feature>
<dbReference type="EMBL" id="JANBPY010001795">
    <property type="protein sequence ID" value="KAJ1958394.1"/>
    <property type="molecule type" value="Genomic_DNA"/>
</dbReference>
<dbReference type="InterPro" id="IPR036291">
    <property type="entry name" value="NAD(P)-bd_dom_sf"/>
</dbReference>
<feature type="region of interest" description="Disordered" evidence="3">
    <location>
        <begin position="1"/>
        <end position="117"/>
    </location>
</feature>
<evidence type="ECO:0000259" key="4">
    <source>
        <dbReference type="Pfam" id="PF05368"/>
    </source>
</evidence>
<dbReference type="GO" id="GO:0005634">
    <property type="term" value="C:nucleus"/>
    <property type="evidence" value="ECO:0007669"/>
    <property type="project" value="TreeGrafter"/>
</dbReference>
<keyword evidence="2" id="KW-0521">NADP</keyword>
<dbReference type="PANTHER" id="PTHR42748">
    <property type="entry name" value="NITROGEN METABOLITE REPRESSION PROTEIN NMRA FAMILY MEMBER"/>
    <property type="match status" value="1"/>
</dbReference>
<dbReference type="OrthoDB" id="3358371at2759"/>
<organism evidence="5 6">
    <name type="scientific">Dispira parvispora</name>
    <dbReference type="NCBI Taxonomy" id="1520584"/>
    <lineage>
        <taxon>Eukaryota</taxon>
        <taxon>Fungi</taxon>
        <taxon>Fungi incertae sedis</taxon>
        <taxon>Zoopagomycota</taxon>
        <taxon>Kickxellomycotina</taxon>
        <taxon>Dimargaritomycetes</taxon>
        <taxon>Dimargaritales</taxon>
        <taxon>Dimargaritaceae</taxon>
        <taxon>Dispira</taxon>
    </lineage>
</organism>
<dbReference type="CDD" id="cd05251">
    <property type="entry name" value="NmrA_like_SDR_a"/>
    <property type="match status" value="1"/>
</dbReference>
<comment type="caution">
    <text evidence="5">The sequence shown here is derived from an EMBL/GenBank/DDBJ whole genome shotgun (WGS) entry which is preliminary data.</text>
</comment>